<dbReference type="PROSITE" id="PS50292">
    <property type="entry name" value="PEROXIDASE_3"/>
    <property type="match status" value="1"/>
</dbReference>
<feature type="compositionally biased region" description="Basic and acidic residues" evidence="9">
    <location>
        <begin position="79"/>
        <end position="97"/>
    </location>
</feature>
<dbReference type="OrthoDB" id="823504at2759"/>
<feature type="binding site" description="axial binding residue" evidence="8">
    <location>
        <position position="537"/>
    </location>
    <ligand>
        <name>heme b</name>
        <dbReference type="ChEBI" id="CHEBI:60344"/>
    </ligand>
    <ligandPart>
        <name>Fe</name>
        <dbReference type="ChEBI" id="CHEBI:18248"/>
    </ligandPart>
</feature>
<keyword evidence="2" id="KW-0964">Secreted</keyword>
<evidence type="ECO:0000256" key="1">
    <source>
        <dbReference type="ARBA" id="ARBA00004613"/>
    </source>
</evidence>
<evidence type="ECO:0000256" key="8">
    <source>
        <dbReference type="PIRSR" id="PIRSR619791-2"/>
    </source>
</evidence>
<evidence type="ECO:0000313" key="11">
    <source>
        <dbReference type="Proteomes" id="UP000292052"/>
    </source>
</evidence>
<keyword evidence="4 8" id="KW-0349">Heme</keyword>
<dbReference type="PRINTS" id="PR00457">
    <property type="entry name" value="ANPEROXIDASE"/>
</dbReference>
<keyword evidence="7 8" id="KW-0408">Iron</keyword>
<evidence type="ECO:0000256" key="2">
    <source>
        <dbReference type="ARBA" id="ARBA00022525"/>
    </source>
</evidence>
<proteinExistence type="predicted"/>
<protein>
    <submittedName>
        <fullName evidence="10">Chorion peroxidase-like</fullName>
    </submittedName>
</protein>
<dbReference type="AlphaFoldDB" id="A0A482WDK4"/>
<dbReference type="GO" id="GO:0022412">
    <property type="term" value="P:cellular process involved in reproduction in multicellular organism"/>
    <property type="evidence" value="ECO:0007669"/>
    <property type="project" value="UniProtKB-ARBA"/>
</dbReference>
<dbReference type="InterPro" id="IPR019791">
    <property type="entry name" value="Haem_peroxidase_animal"/>
</dbReference>
<comment type="caution">
    <text evidence="10">The sequence shown here is derived from an EMBL/GenBank/DDBJ whole genome shotgun (WGS) entry which is preliminary data.</text>
</comment>
<feature type="compositionally biased region" description="Polar residues" evidence="9">
    <location>
        <begin position="64"/>
        <end position="78"/>
    </location>
</feature>
<dbReference type="GO" id="GO:0046872">
    <property type="term" value="F:metal ion binding"/>
    <property type="evidence" value="ECO:0007669"/>
    <property type="project" value="UniProtKB-KW"/>
</dbReference>
<keyword evidence="11" id="KW-1185">Reference proteome</keyword>
<evidence type="ECO:0000256" key="3">
    <source>
        <dbReference type="ARBA" id="ARBA00022559"/>
    </source>
</evidence>
<dbReference type="STRING" id="1661398.A0A482WDK4"/>
<sequence length="1175" mass="135780">MLLLTDTILTVQPFRRIQNVLTDRTNDNDTHNLTKFELRRKESDYLENSTTTNKEKESIGQLFDDSNNTDLAKTVQSESHLKTNRPDGKEKKSDEVHKRELDDAIEYGLKAMQELLEVKEPHLYKMGLYLDENDPASHVAAFGAPTKKAIELSKIGYASIEASKKIAESYPENVSRQSAGFQFDTRLLQEECPLRGLPRCLSAARRYRTADGTCNNFNKPWRGSSFLPMQRFLPPVYEDGIQEVRRSEFNRKLPSAREVSIKIHRDKNLELPTVNLMFMQWGQLMDHDLVSTVKSRSFNGSVPRCCDRGGQELLPPELTHPSCLPIEVGRDDWFLAPLGIRCLEFIRSAPSTRIDCDLGWREQINQATSYLDASTIYGSDVETSDAMRTFRRGQLHYGRVQGREPLQPPDPPGGEICRSGALTSDCLQGGDGRLSEQPGLTALHTVWLRYHNRIAEILSQINRHWSDEKVYQETRRIVIGLIQHITYREFLPIVLGQEVLDLFELTLERKGFYSGYDTRINPTVANSFGTAAFRFGHSLVQNSFIRFDTKHRPLFNNVTLHEEQENVENIWSFGSLDRMLIGFCNQPSQRRDEFICDELTNHLFQSRGFPFGMDLAAINIQRGRDHGLPSYTSWREPCGLSAIKTWNDLHKIMNPDTVHRLKNLYEHINDIDLFTGGLAEKPVRGGLVGPTFACIIAQQFLNLRQGDRFWYENGGFESSFTPAQLQQIRHVTFAHVLCQTLTEIETIQPFVFLTADNFRNSRLACDSPIINNFDLSPWIERDFNEITKFDDLKRSFRQDKRRKLKRTTTKKPKSTSTTPPKVKIKNITTHTIKVETKKTYNTDSYAVNDIPQRPTFDSYNDKRTTSRGDFTYLFGVVHETTTQIPRAPPNPFEVNIKIQYYPPSTTKRPSTIKKKRKPTQTTRRPLDYNYPYYEVTTKPNTYSDDFAVYKPTYIVRPQQDFYGSKYEDNPFTTSKRPYIYRPNTNKYVYTTKAPQNYYNRRPPSDVDRDDSYDRLYTNVYSFGNTNFGQDHDDLPRPIKHYSIGHVEKITTDNDYDKFDFYSTKTNRQKTKFVKISSVKGEEYIHPSGSTVELHVAQREGDLELNEEKNAENVRLVDIDVIPGENKWLVYNATEEVMELMRIPDVNSDVSCSNELPRPMKIDLKPMTRRNLTQTN</sequence>
<dbReference type="GO" id="GO:0005576">
    <property type="term" value="C:extracellular region"/>
    <property type="evidence" value="ECO:0007669"/>
    <property type="project" value="UniProtKB-SubCell"/>
</dbReference>
<dbReference type="PANTHER" id="PTHR11475">
    <property type="entry name" value="OXIDASE/PEROXIDASE"/>
    <property type="match status" value="1"/>
</dbReference>
<evidence type="ECO:0000256" key="6">
    <source>
        <dbReference type="ARBA" id="ARBA00023002"/>
    </source>
</evidence>
<dbReference type="Gene3D" id="1.10.640.10">
    <property type="entry name" value="Haem peroxidase domain superfamily, animal type"/>
    <property type="match status" value="1"/>
</dbReference>
<comment type="subcellular location">
    <subcellularLocation>
        <location evidence="1">Secreted</location>
    </subcellularLocation>
</comment>
<feature type="non-terminal residue" evidence="10">
    <location>
        <position position="1175"/>
    </location>
</feature>
<dbReference type="Pfam" id="PF03098">
    <property type="entry name" value="An_peroxidase"/>
    <property type="match status" value="1"/>
</dbReference>
<dbReference type="Proteomes" id="UP000292052">
    <property type="component" value="Unassembled WGS sequence"/>
</dbReference>
<keyword evidence="5" id="KW-0732">Signal</keyword>
<dbReference type="PANTHER" id="PTHR11475:SF109">
    <property type="entry name" value="CHORION PEROXIDASE-LIKE PROTEIN"/>
    <property type="match status" value="1"/>
</dbReference>
<dbReference type="InterPro" id="IPR037120">
    <property type="entry name" value="Haem_peroxidase_sf_animal"/>
</dbReference>
<feature type="compositionally biased region" description="Basic residues" evidence="9">
    <location>
        <begin position="800"/>
        <end position="813"/>
    </location>
</feature>
<evidence type="ECO:0000313" key="10">
    <source>
        <dbReference type="EMBL" id="RZC43164.1"/>
    </source>
</evidence>
<dbReference type="GO" id="GO:0006979">
    <property type="term" value="P:response to oxidative stress"/>
    <property type="evidence" value="ECO:0007669"/>
    <property type="project" value="InterPro"/>
</dbReference>
<dbReference type="FunFam" id="1.10.640.10:FF:000003">
    <property type="entry name" value="chorion peroxidase"/>
    <property type="match status" value="1"/>
</dbReference>
<evidence type="ECO:0000256" key="5">
    <source>
        <dbReference type="ARBA" id="ARBA00022729"/>
    </source>
</evidence>
<dbReference type="GO" id="GO:0020037">
    <property type="term" value="F:heme binding"/>
    <property type="evidence" value="ECO:0007669"/>
    <property type="project" value="InterPro"/>
</dbReference>
<evidence type="ECO:0000256" key="4">
    <source>
        <dbReference type="ARBA" id="ARBA00022617"/>
    </source>
</evidence>
<organism evidence="10 11">
    <name type="scientific">Asbolus verrucosus</name>
    <name type="common">Desert ironclad beetle</name>
    <dbReference type="NCBI Taxonomy" id="1661398"/>
    <lineage>
        <taxon>Eukaryota</taxon>
        <taxon>Metazoa</taxon>
        <taxon>Ecdysozoa</taxon>
        <taxon>Arthropoda</taxon>
        <taxon>Hexapoda</taxon>
        <taxon>Insecta</taxon>
        <taxon>Pterygota</taxon>
        <taxon>Neoptera</taxon>
        <taxon>Endopterygota</taxon>
        <taxon>Coleoptera</taxon>
        <taxon>Polyphaga</taxon>
        <taxon>Cucujiformia</taxon>
        <taxon>Tenebrionidae</taxon>
        <taxon>Pimeliinae</taxon>
        <taxon>Asbolus</taxon>
    </lineage>
</organism>
<feature type="region of interest" description="Disordered" evidence="9">
    <location>
        <begin position="46"/>
        <end position="97"/>
    </location>
</feature>
<dbReference type="EMBL" id="QDEB01001528">
    <property type="protein sequence ID" value="RZC43164.1"/>
    <property type="molecule type" value="Genomic_DNA"/>
</dbReference>
<evidence type="ECO:0000256" key="7">
    <source>
        <dbReference type="ARBA" id="ARBA00023004"/>
    </source>
</evidence>
<keyword evidence="3 10" id="KW-0575">Peroxidase</keyword>
<accession>A0A482WDK4</accession>
<keyword evidence="8" id="KW-0479">Metal-binding</keyword>
<dbReference type="InterPro" id="IPR010255">
    <property type="entry name" value="Haem_peroxidase_sf"/>
</dbReference>
<reference evidence="10 11" key="1">
    <citation type="submission" date="2017-03" db="EMBL/GenBank/DDBJ databases">
        <title>Genome of the blue death feigning beetle - Asbolus verrucosus.</title>
        <authorList>
            <person name="Rider S.D."/>
        </authorList>
    </citation>
    <scope>NUCLEOTIDE SEQUENCE [LARGE SCALE GENOMIC DNA]</scope>
    <source>
        <strain evidence="10">Butters</strain>
        <tissue evidence="10">Head and leg muscle</tissue>
    </source>
</reference>
<feature type="region of interest" description="Disordered" evidence="9">
    <location>
        <begin position="903"/>
        <end position="925"/>
    </location>
</feature>
<name>A0A482WDK4_ASBVE</name>
<keyword evidence="6" id="KW-0560">Oxidoreductase</keyword>
<evidence type="ECO:0000256" key="9">
    <source>
        <dbReference type="SAM" id="MobiDB-lite"/>
    </source>
</evidence>
<feature type="region of interest" description="Disordered" evidence="9">
    <location>
        <begin position="800"/>
        <end position="821"/>
    </location>
</feature>
<gene>
    <name evidence="10" type="ORF">BDFB_003131</name>
</gene>
<dbReference type="CDD" id="cd09823">
    <property type="entry name" value="peroxinectin_like"/>
    <property type="match status" value="1"/>
</dbReference>
<dbReference type="SUPFAM" id="SSF48113">
    <property type="entry name" value="Heme-dependent peroxidases"/>
    <property type="match status" value="1"/>
</dbReference>
<dbReference type="GO" id="GO:0004601">
    <property type="term" value="F:peroxidase activity"/>
    <property type="evidence" value="ECO:0007669"/>
    <property type="project" value="UniProtKB-KW"/>
</dbReference>